<dbReference type="EC" id="3.6.1.11" evidence="7"/>
<protein>
    <submittedName>
        <fullName evidence="7">Exopolyphosphatase</fullName>
        <ecNumber evidence="7">3.6.1.11</ecNumber>
    </submittedName>
</protein>
<evidence type="ECO:0000313" key="8">
    <source>
        <dbReference type="Proteomes" id="UP000269793"/>
    </source>
</evidence>
<dbReference type="Gene3D" id="3.10.310.20">
    <property type="entry name" value="DHHA2 domain"/>
    <property type="match status" value="1"/>
</dbReference>
<comment type="cofactor">
    <cofactor evidence="1">
        <name>Mn(2+)</name>
        <dbReference type="ChEBI" id="CHEBI:29035"/>
    </cofactor>
</comment>
<evidence type="ECO:0000259" key="6">
    <source>
        <dbReference type="Pfam" id="PF02833"/>
    </source>
</evidence>
<dbReference type="GO" id="GO:0004309">
    <property type="term" value="F:exopolyphosphatase activity"/>
    <property type="evidence" value="ECO:0007669"/>
    <property type="project" value="UniProtKB-EC"/>
</dbReference>
<dbReference type="Proteomes" id="UP000269793">
    <property type="component" value="Chromosome IV"/>
</dbReference>
<keyword evidence="4" id="KW-0464">Manganese</keyword>
<dbReference type="Gene3D" id="3.90.1640.10">
    <property type="entry name" value="inorganic pyrophosphatase (n-terminal core)"/>
    <property type="match status" value="1"/>
</dbReference>
<dbReference type="GO" id="GO:0046872">
    <property type="term" value="F:metal ion binding"/>
    <property type="evidence" value="ECO:0007669"/>
    <property type="project" value="UniProtKB-KW"/>
</dbReference>
<dbReference type="GO" id="GO:0005737">
    <property type="term" value="C:cytoplasm"/>
    <property type="evidence" value="ECO:0007669"/>
    <property type="project" value="InterPro"/>
</dbReference>
<keyword evidence="3 7" id="KW-0378">Hydrolase</keyword>
<dbReference type="VEuPathDB" id="FungiDB:DNF11_2641"/>
<keyword evidence="8" id="KW-1185">Reference proteome</keyword>
<dbReference type="STRING" id="425264.A0A3G2S628"/>
<dbReference type="EMBL" id="CP033151">
    <property type="protein sequence ID" value="AYO43591.1"/>
    <property type="molecule type" value="Genomic_DNA"/>
</dbReference>
<accession>A0A3G2S628</accession>
<dbReference type="InterPro" id="IPR004097">
    <property type="entry name" value="DHHA2"/>
</dbReference>
<dbReference type="InterPro" id="IPR001667">
    <property type="entry name" value="DDH_dom"/>
</dbReference>
<sequence>MTWDRFWATRQASNASKATHFVVGNEAADLDSVACAIAYAYFDTQHEWIPVIQARRCDLRLRRENVAYLEQCGIDMDTVCCMDDVPDMHRGMHVVLVDHNRATKAFESATIDAIWDHHVDEHAHPEARVRVVCEPHDSGSCASVLLTHFHPSHVPGPVARLLYGAMLLDTLCWDEKAGKFHAIDRAAQQHLAPFVACDDDAALYRELLRLRNDTSHLTVSDHLRRDYKHMMCPAPNGAWSIGMASVTQPLREMVSAPTFLDEVRTYARQQAVHVLMILAGYERDGTWHRELFFFAWHPSAKALADALASLRTHYVDLTTLPLALPEHDGYAVAWTQHDLPGM</sequence>
<evidence type="ECO:0000259" key="5">
    <source>
        <dbReference type="Pfam" id="PF01368"/>
    </source>
</evidence>
<keyword evidence="2" id="KW-0479">Metal-binding</keyword>
<dbReference type="InterPro" id="IPR038222">
    <property type="entry name" value="DHHA2_dom_sf"/>
</dbReference>
<evidence type="ECO:0000256" key="3">
    <source>
        <dbReference type="ARBA" id="ARBA00022801"/>
    </source>
</evidence>
<evidence type="ECO:0000256" key="1">
    <source>
        <dbReference type="ARBA" id="ARBA00001936"/>
    </source>
</evidence>
<dbReference type="Pfam" id="PF01368">
    <property type="entry name" value="DHH"/>
    <property type="match status" value="1"/>
</dbReference>
<dbReference type="Pfam" id="PF02833">
    <property type="entry name" value="DHHA2"/>
    <property type="match status" value="1"/>
</dbReference>
<organism evidence="7 8">
    <name type="scientific">Malassezia restricta (strain ATCC 96810 / NBRC 103918 / CBS 7877)</name>
    <name type="common">Seborrheic dermatitis infection agent</name>
    <dbReference type="NCBI Taxonomy" id="425264"/>
    <lineage>
        <taxon>Eukaryota</taxon>
        <taxon>Fungi</taxon>
        <taxon>Dikarya</taxon>
        <taxon>Basidiomycota</taxon>
        <taxon>Ustilaginomycotina</taxon>
        <taxon>Malasseziomycetes</taxon>
        <taxon>Malasseziales</taxon>
        <taxon>Malasseziaceae</taxon>
        <taxon>Malassezia</taxon>
    </lineage>
</organism>
<dbReference type="PANTHER" id="PTHR12112:SF39">
    <property type="entry name" value="EG:152A3.5 PROTEIN (FBGN0003116_PN PROTEIN)"/>
    <property type="match status" value="1"/>
</dbReference>
<reference evidence="7 8" key="1">
    <citation type="submission" date="2018-10" db="EMBL/GenBank/DDBJ databases">
        <title>Complete genome sequence of Malassezia restricta CBS 7877.</title>
        <authorList>
            <person name="Morand S.C."/>
            <person name="Bertignac M."/>
            <person name="Iltis A."/>
            <person name="Kolder I."/>
            <person name="Pirovano W."/>
            <person name="Jourdain R."/>
            <person name="Clavaud C."/>
        </authorList>
    </citation>
    <scope>NUCLEOTIDE SEQUENCE [LARGE SCALE GENOMIC DNA]</scope>
    <source>
        <strain evidence="7 8">CBS 7877</strain>
    </source>
</reference>
<feature type="domain" description="DHHA2" evidence="6">
    <location>
        <begin position="206"/>
        <end position="308"/>
    </location>
</feature>
<proteinExistence type="predicted"/>
<dbReference type="InterPro" id="IPR038763">
    <property type="entry name" value="DHH_sf"/>
</dbReference>
<evidence type="ECO:0000256" key="2">
    <source>
        <dbReference type="ARBA" id="ARBA00022723"/>
    </source>
</evidence>
<dbReference type="AlphaFoldDB" id="A0A3G2S628"/>
<dbReference type="OrthoDB" id="374045at2759"/>
<dbReference type="PANTHER" id="PTHR12112">
    <property type="entry name" value="BNIP - RELATED"/>
    <property type="match status" value="1"/>
</dbReference>
<evidence type="ECO:0000256" key="4">
    <source>
        <dbReference type="ARBA" id="ARBA00023211"/>
    </source>
</evidence>
<dbReference type="SUPFAM" id="SSF64182">
    <property type="entry name" value="DHH phosphoesterases"/>
    <property type="match status" value="1"/>
</dbReference>
<name>A0A3G2S628_MALR7</name>
<feature type="domain" description="DDH" evidence="5">
    <location>
        <begin position="21"/>
        <end position="148"/>
    </location>
</feature>
<evidence type="ECO:0000313" key="7">
    <source>
        <dbReference type="EMBL" id="AYO43591.1"/>
    </source>
</evidence>
<gene>
    <name evidence="7" type="primary">PPX1_1</name>
    <name evidence="7" type="ORF">DNF11_2641</name>
</gene>